<comment type="caution">
    <text evidence="8">The sequence shown here is derived from an EMBL/GenBank/DDBJ whole genome shotgun (WGS) entry which is preliminary data.</text>
</comment>
<evidence type="ECO:0000256" key="4">
    <source>
        <dbReference type="ARBA" id="ARBA00023002"/>
    </source>
</evidence>
<keyword evidence="5" id="KW-1015">Disulfide bond</keyword>
<keyword evidence="3" id="KW-0732">Signal</keyword>
<dbReference type="SUPFAM" id="SSF52833">
    <property type="entry name" value="Thioredoxin-like"/>
    <property type="match status" value="1"/>
</dbReference>
<evidence type="ECO:0000313" key="8">
    <source>
        <dbReference type="EMBL" id="HIJ99756.1"/>
    </source>
</evidence>
<comment type="similarity">
    <text evidence="1">Belongs to the thioredoxin family. DsbA subfamily.</text>
</comment>
<proteinExistence type="inferred from homology"/>
<dbReference type="Proteomes" id="UP000604391">
    <property type="component" value="Unassembled WGS sequence"/>
</dbReference>
<organism evidence="8 9">
    <name type="scientific">Candidatus Undinarchaeum marinum</name>
    <dbReference type="NCBI Taxonomy" id="2756141"/>
    <lineage>
        <taxon>Archaea</taxon>
        <taxon>Candidatus Undinarchaeota</taxon>
        <taxon>Candidatus Undinarchaeia</taxon>
        <taxon>Candidatus Undinarchaeales</taxon>
        <taxon>Candidatus Undinarchaeaceae</taxon>
        <taxon>Candidatus Undinarchaeum</taxon>
    </lineage>
</organism>
<dbReference type="PROSITE" id="PS51352">
    <property type="entry name" value="THIOREDOXIN_2"/>
    <property type="match status" value="1"/>
</dbReference>
<dbReference type="Gene3D" id="3.40.30.10">
    <property type="entry name" value="Glutaredoxin"/>
    <property type="match status" value="1"/>
</dbReference>
<evidence type="ECO:0000256" key="6">
    <source>
        <dbReference type="ARBA" id="ARBA00023284"/>
    </source>
</evidence>
<reference evidence="8 9" key="1">
    <citation type="journal article" name="Nat. Commun.">
        <title>Undinarchaeota illuminate DPANN phylogeny and the impact of gene transfer on archaeal evolution.</title>
        <authorList>
            <person name="Dombrowski N."/>
            <person name="Williams T.A."/>
            <person name="Sun J."/>
            <person name="Woodcroft B.J."/>
            <person name="Lee J.H."/>
            <person name="Minh B.Q."/>
            <person name="Rinke C."/>
            <person name="Spang A."/>
        </authorList>
    </citation>
    <scope>NUCLEOTIDE SEQUENCE [LARGE SCALE GENOMIC DNA]</scope>
    <source>
        <strain evidence="8">MAG_bin17</strain>
    </source>
</reference>
<dbReference type="GO" id="GO:0016491">
    <property type="term" value="F:oxidoreductase activity"/>
    <property type="evidence" value="ECO:0007669"/>
    <property type="project" value="UniProtKB-KW"/>
</dbReference>
<evidence type="ECO:0000259" key="7">
    <source>
        <dbReference type="PROSITE" id="PS51352"/>
    </source>
</evidence>
<protein>
    <submittedName>
        <fullName evidence="8">DsbA family protein</fullName>
    </submittedName>
</protein>
<dbReference type="InterPro" id="IPR012336">
    <property type="entry name" value="Thioredoxin-like_fold"/>
</dbReference>
<gene>
    <name evidence="8" type="ORF">H1011_02950</name>
</gene>
<keyword evidence="6" id="KW-0676">Redox-active center</keyword>
<dbReference type="InterPro" id="IPR013766">
    <property type="entry name" value="Thioredoxin_domain"/>
</dbReference>
<dbReference type="InterPro" id="IPR036249">
    <property type="entry name" value="Thioredoxin-like_sf"/>
</dbReference>
<dbReference type="Pfam" id="PF13462">
    <property type="entry name" value="Thioredoxin_4"/>
    <property type="match status" value="1"/>
</dbReference>
<comment type="similarity">
    <text evidence="2">Belongs to the glutaredoxin family.</text>
</comment>
<evidence type="ECO:0000313" key="9">
    <source>
        <dbReference type="Proteomes" id="UP000604391"/>
    </source>
</evidence>
<evidence type="ECO:0000256" key="1">
    <source>
        <dbReference type="ARBA" id="ARBA00005791"/>
    </source>
</evidence>
<keyword evidence="9" id="KW-1185">Reference proteome</keyword>
<dbReference type="PANTHER" id="PTHR13887:SF14">
    <property type="entry name" value="DISULFIDE BOND FORMATION PROTEIN D"/>
    <property type="match status" value="1"/>
</dbReference>
<dbReference type="AlphaFoldDB" id="A0A832V2E0"/>
<dbReference type="PANTHER" id="PTHR13887">
    <property type="entry name" value="GLUTATHIONE S-TRANSFERASE KAPPA"/>
    <property type="match status" value="1"/>
</dbReference>
<evidence type="ECO:0000256" key="5">
    <source>
        <dbReference type="ARBA" id="ARBA00023157"/>
    </source>
</evidence>
<feature type="domain" description="Thioredoxin" evidence="7">
    <location>
        <begin position="33"/>
        <end position="195"/>
    </location>
</feature>
<accession>A0A832V2E0</accession>
<evidence type="ECO:0000256" key="3">
    <source>
        <dbReference type="ARBA" id="ARBA00022729"/>
    </source>
</evidence>
<sequence>MAKGDKTITVKFKEATLWKAATAVLAILLIISFQSGGGLEVQEEGTVAAGTIKIIELSIDDDPILGNDKAKVTIIEFSDFQCPFCNRIWADAIQGIKSNFIDDGSVRLVYRDFPLNFHPSAGKAATAANCAEEQGQYWEMHDKLFEGQQSDWGYYVQEERKYLALEDAMPFFRQYASELGLDTDNFNDCLDSDKYDSEINKDLIAGQTAGVTGTPSVFVMMSKKKAPKAELQALDDGSNIFYFETSDGKYAGIQVAGALPYGAFEQIINVMLA</sequence>
<evidence type="ECO:0000256" key="2">
    <source>
        <dbReference type="ARBA" id="ARBA00007787"/>
    </source>
</evidence>
<name>A0A832V2E0_9ARCH</name>
<keyword evidence="4" id="KW-0560">Oxidoreductase</keyword>
<dbReference type="Gene3D" id="1.10.40.80">
    <property type="match status" value="1"/>
</dbReference>
<dbReference type="EMBL" id="DVAD01000015">
    <property type="protein sequence ID" value="HIJ99756.1"/>
    <property type="molecule type" value="Genomic_DNA"/>
</dbReference>